<organism evidence="4 5">
    <name type="scientific">Agrocybe chaxingu</name>
    <dbReference type="NCBI Taxonomy" id="84603"/>
    <lineage>
        <taxon>Eukaryota</taxon>
        <taxon>Fungi</taxon>
        <taxon>Dikarya</taxon>
        <taxon>Basidiomycota</taxon>
        <taxon>Agaricomycotina</taxon>
        <taxon>Agaricomycetes</taxon>
        <taxon>Agaricomycetidae</taxon>
        <taxon>Agaricales</taxon>
        <taxon>Agaricineae</taxon>
        <taxon>Strophariaceae</taxon>
        <taxon>Agrocybe</taxon>
    </lineage>
</organism>
<dbReference type="PANTHER" id="PTHR12203">
    <property type="entry name" value="KDEL LYS-ASP-GLU-LEU CONTAINING - RELATED"/>
    <property type="match status" value="1"/>
</dbReference>
<feature type="region of interest" description="Disordered" evidence="1">
    <location>
        <begin position="28"/>
        <end position="75"/>
    </location>
</feature>
<dbReference type="PANTHER" id="PTHR12203:SF118">
    <property type="entry name" value="BETA-1,2-XYLOSYLTRANSFERASE 1"/>
    <property type="match status" value="1"/>
</dbReference>
<keyword evidence="5" id="KW-1185">Reference proteome</keyword>
<keyword evidence="2" id="KW-0732">Signal</keyword>
<evidence type="ECO:0000313" key="4">
    <source>
        <dbReference type="EMBL" id="KAJ3513529.1"/>
    </source>
</evidence>
<dbReference type="Pfam" id="PF05686">
    <property type="entry name" value="Glyco_transf_90"/>
    <property type="match status" value="1"/>
</dbReference>
<evidence type="ECO:0000259" key="3">
    <source>
        <dbReference type="SMART" id="SM00672"/>
    </source>
</evidence>
<protein>
    <recommendedName>
        <fullName evidence="3">Glycosyl transferase CAP10 domain-containing protein</fullName>
    </recommendedName>
</protein>
<dbReference type="EMBL" id="JANKHO010000193">
    <property type="protein sequence ID" value="KAJ3513529.1"/>
    <property type="molecule type" value="Genomic_DNA"/>
</dbReference>
<reference evidence="4" key="1">
    <citation type="submission" date="2022-07" db="EMBL/GenBank/DDBJ databases">
        <title>Genome Sequence of Agrocybe chaxingu.</title>
        <authorList>
            <person name="Buettner E."/>
        </authorList>
    </citation>
    <scope>NUCLEOTIDE SEQUENCE</scope>
    <source>
        <strain evidence="4">MP-N11</strain>
    </source>
</reference>
<feature type="chain" id="PRO_5040891177" description="Glycosyl transferase CAP10 domain-containing protein" evidence="2">
    <location>
        <begin position="27"/>
        <end position="882"/>
    </location>
</feature>
<accession>A0A9W8K5Q9</accession>
<proteinExistence type="predicted"/>
<dbReference type="OrthoDB" id="541052at2759"/>
<feature type="compositionally biased region" description="Basic and acidic residues" evidence="1">
    <location>
        <begin position="28"/>
        <end position="41"/>
    </location>
</feature>
<feature type="signal peptide" evidence="2">
    <location>
        <begin position="1"/>
        <end position="26"/>
    </location>
</feature>
<name>A0A9W8K5Q9_9AGAR</name>
<evidence type="ECO:0000313" key="5">
    <source>
        <dbReference type="Proteomes" id="UP001148786"/>
    </source>
</evidence>
<dbReference type="SMART" id="SM00672">
    <property type="entry name" value="CAP10"/>
    <property type="match status" value="1"/>
</dbReference>
<sequence length="882" mass="101823">MSLFRRRTSTLVLLVVIVALCLYGLPSSHDRESQHPRDVRSQRQQAPLQPNPVSSTKYELKPDPKPTPTLGKHKFRPDGLVEVNLDGPHPIYELISGAETEWKEKLSRQSRTLMQAVEEYKRRYKRSPPKGFDLWWNYAVEHNVQLPDEYDQIYNDLEPFWGLEPSDLIKIHEENELKKDSYTIGKNETSEIDVVTWAFQEGRYNQLIVGSREIVKMFKQIQDYLPPFRMTLSPHDGPNRLTDFGVRQAAFEAAAAGTYVEKSALPKINSIGWVSACAPNSPARRKTINLDSPPPRPTKKTFIWNHVKTMDPCEHPDHFYHHGQFLSHNNGPSPQHVLVPEFSYCSTTIHHNIRFPVPYGWLEDIYPRANDPEWDQKIDERLLWRGSNTGMFHSSKSRWQHSHRDFLVAFANKIDGMVKVLPPNKAWNERLGKLREFKMARINPAIMDIAFAGQPIGCSPGTCEVLQETYEWREKQSIKEAGNYKYVLDVDGNGWSGRFKRLITTNALIFKSTIYPEWYADRVAPWVHYVPVQIDLSDLHDALIFFRGDGNGEGAHEHLARKIAVAGREWSKTFWRKEDLISYLFRAGLNPKPRWDVIQSLTLASRDFRSSRELNDIEQYFPELKSSWCRYLHCVQTIEDGHYIWSLAGFRRLQTVRIDWLSRELTRVLDPILSEDMVPFVDVECSVQELDIRALKYGSPMALKALTTPFKDIMVLKLEFLRVWCGLCHTCVLVKFPLPGPEELVYKGGLGLPVHYARVLQPLIHLEEVHITVPDIGADLVSSPDPLANSNENIWVGECNRCIWLMYEDETFRKSWVARKKGIVLGDVDEKSVYMKPPSLQKVRWNFWKFLGLASTTTYSQADVVSDVEHDPDDEEEAEDGE</sequence>
<feature type="compositionally biased region" description="Polar residues" evidence="1">
    <location>
        <begin position="42"/>
        <end position="57"/>
    </location>
</feature>
<dbReference type="Proteomes" id="UP001148786">
    <property type="component" value="Unassembled WGS sequence"/>
</dbReference>
<feature type="domain" description="Glycosyl transferase CAP10" evidence="3">
    <location>
        <begin position="314"/>
        <end position="588"/>
    </location>
</feature>
<dbReference type="InterPro" id="IPR006598">
    <property type="entry name" value="CAP10"/>
</dbReference>
<comment type="caution">
    <text evidence="4">The sequence shown here is derived from an EMBL/GenBank/DDBJ whole genome shotgun (WGS) entry which is preliminary data.</text>
</comment>
<gene>
    <name evidence="4" type="ORF">NLJ89_g2896</name>
</gene>
<evidence type="ECO:0000256" key="2">
    <source>
        <dbReference type="SAM" id="SignalP"/>
    </source>
</evidence>
<dbReference type="InterPro" id="IPR051091">
    <property type="entry name" value="O-Glucosyltr/Glycosyltrsf_90"/>
</dbReference>
<dbReference type="AlphaFoldDB" id="A0A9W8K5Q9"/>
<evidence type="ECO:0000256" key="1">
    <source>
        <dbReference type="SAM" id="MobiDB-lite"/>
    </source>
</evidence>